<dbReference type="RefSeq" id="WP_184547551.1">
    <property type="nucleotide sequence ID" value="NZ_JACHMP010000001.1"/>
</dbReference>
<evidence type="ECO:0008006" key="5">
    <source>
        <dbReference type="Google" id="ProtNLM"/>
    </source>
</evidence>
<accession>A0A7W9IH44</accession>
<dbReference type="Proteomes" id="UP000540685">
    <property type="component" value="Unassembled WGS sequence"/>
</dbReference>
<evidence type="ECO:0000256" key="2">
    <source>
        <dbReference type="SAM" id="SignalP"/>
    </source>
</evidence>
<keyword evidence="4" id="KW-1185">Reference proteome</keyword>
<sequence>MTRPLPLLLALAFAGITATACGSSTSAAPTEPPPATETTEPTPEPAPSDPDRTAIDPASVKITECEFRKEDYGGGTITYGVESTAFATNTTKLTGTLSLHLQYQAADGTAIAESIAGANNIKPGQRAKISDSAAVEADDLPGGKVKCVVISAEVYLVKE</sequence>
<proteinExistence type="predicted"/>
<feature type="region of interest" description="Disordered" evidence="1">
    <location>
        <begin position="22"/>
        <end position="60"/>
    </location>
</feature>
<dbReference type="AlphaFoldDB" id="A0A7W9IH44"/>
<feature type="signal peptide" evidence="2">
    <location>
        <begin position="1"/>
        <end position="20"/>
    </location>
</feature>
<keyword evidence="2" id="KW-0732">Signal</keyword>
<gene>
    <name evidence="3" type="ORF">F4562_003372</name>
</gene>
<evidence type="ECO:0000256" key="1">
    <source>
        <dbReference type="SAM" id="MobiDB-lite"/>
    </source>
</evidence>
<organism evidence="3 4">
    <name type="scientific">Streptosporangium becharense</name>
    <dbReference type="NCBI Taxonomy" id="1816182"/>
    <lineage>
        <taxon>Bacteria</taxon>
        <taxon>Bacillati</taxon>
        <taxon>Actinomycetota</taxon>
        <taxon>Actinomycetes</taxon>
        <taxon>Streptosporangiales</taxon>
        <taxon>Streptosporangiaceae</taxon>
        <taxon>Streptosporangium</taxon>
    </lineage>
</organism>
<protein>
    <recommendedName>
        <fullName evidence="5">Lipoprotein</fullName>
    </recommendedName>
</protein>
<evidence type="ECO:0000313" key="4">
    <source>
        <dbReference type="Proteomes" id="UP000540685"/>
    </source>
</evidence>
<comment type="caution">
    <text evidence="3">The sequence shown here is derived from an EMBL/GenBank/DDBJ whole genome shotgun (WGS) entry which is preliminary data.</text>
</comment>
<dbReference type="PROSITE" id="PS51257">
    <property type="entry name" value="PROKAR_LIPOPROTEIN"/>
    <property type="match status" value="1"/>
</dbReference>
<evidence type="ECO:0000313" key="3">
    <source>
        <dbReference type="EMBL" id="MBB5820310.1"/>
    </source>
</evidence>
<dbReference type="EMBL" id="JACHMP010000001">
    <property type="protein sequence ID" value="MBB5820310.1"/>
    <property type="molecule type" value="Genomic_DNA"/>
</dbReference>
<name>A0A7W9IH44_9ACTN</name>
<feature type="chain" id="PRO_5039575726" description="Lipoprotein" evidence="2">
    <location>
        <begin position="21"/>
        <end position="159"/>
    </location>
</feature>
<reference evidence="3 4" key="1">
    <citation type="submission" date="2020-08" db="EMBL/GenBank/DDBJ databases">
        <title>Sequencing the genomes of 1000 actinobacteria strains.</title>
        <authorList>
            <person name="Klenk H.-P."/>
        </authorList>
    </citation>
    <scope>NUCLEOTIDE SEQUENCE [LARGE SCALE GENOMIC DNA]</scope>
    <source>
        <strain evidence="3 4">DSM 46887</strain>
    </source>
</reference>